<organism evidence="10 11">
    <name type="scientific">Pedobacter nutrimenti</name>
    <dbReference type="NCBI Taxonomy" id="1241337"/>
    <lineage>
        <taxon>Bacteria</taxon>
        <taxon>Pseudomonadati</taxon>
        <taxon>Bacteroidota</taxon>
        <taxon>Sphingobacteriia</taxon>
        <taxon>Sphingobacteriales</taxon>
        <taxon>Sphingobacteriaceae</taxon>
        <taxon>Pedobacter</taxon>
    </lineage>
</organism>
<evidence type="ECO:0000259" key="9">
    <source>
        <dbReference type="Pfam" id="PF07715"/>
    </source>
</evidence>
<comment type="subcellular location">
    <subcellularLocation>
        <location evidence="1 7">Cell outer membrane</location>
        <topology evidence="1 7">Multi-pass membrane protein</topology>
    </subcellularLocation>
</comment>
<name>A0A318UMX0_9SPHI</name>
<evidence type="ECO:0000313" key="11">
    <source>
        <dbReference type="Proteomes" id="UP000248198"/>
    </source>
</evidence>
<evidence type="ECO:0000256" key="1">
    <source>
        <dbReference type="ARBA" id="ARBA00004571"/>
    </source>
</evidence>
<dbReference type="InterPro" id="IPR036942">
    <property type="entry name" value="Beta-barrel_TonB_sf"/>
</dbReference>
<keyword evidence="5 7" id="KW-0472">Membrane</keyword>
<dbReference type="SUPFAM" id="SSF56935">
    <property type="entry name" value="Porins"/>
    <property type="match status" value="1"/>
</dbReference>
<sequence>MIMRKLIRSLFVLVFFVTGAMAQQRTITGTVTGKDDGAPIPGGSVRVKGTENGTFTKANGTYSLNVPPEATTLQFTYVGYVSESRVIGSGNINVSMTAISEGLNEVVVTGYSTQKQRDLTGAVSVISGKTIESLPVQTFDKAMQGRAAGVQVTTNSGQPGSGISVRIRGVNTINGSLQPLYIVDGVQISAGGLSTATTQNVLGTINPADIESIQVLKDAATASIYGSQAANGVVIVTTKRGKEGRTAIRASFQKGINQHMNPYEILNSNEYYALRREAAVNRALRTGVSVASLIANLNNSAFGSAADPVNLPSVNWYNEVFRNAPFSTYDLSFSGGNEKTKFFISGTYNDYDGVAKQSDYKKGGVRANLEHKVSEKFSIESNLNLSYARSTGYSPTPGFYINTPFTGALYIPPYNTVYMPDGSYRSGADLRGAQLNIVQSLMEELRSTKSFQTVSNLALNYKVLPELSLRAFAGLDFADAKNYNYRPSSIPAYASTGGSGSESFIRNINYNTSITANYTKTFNTDHNFSALGGFEFRSNEQTNLGASAQGFPSPLFKLISQAAVPLTTTSTYTGFKIASLIGSVKYDYKGKYLFSGNVRYDGSSRFGANYKFGWFGGASAGWRLSSEDFLKSAEWLSDLKLRASYGVVGTQPINDFQSMTLYSSPGSSGAYNGDATIRQSQIGNPLLTWEQTAQTGLGVDFAFFKNRVYGSIDIYQKRTSKLLLNRVLPGNSGFSSVFENAGKLNGKGLDFEITTVNLDMDNGFRWSTTFNIALTKNKVVEVNSGADRNGTNTIVGQPSDALWTFKYAGVNPADGRPMYYDKNNNITYNPVANDKGNGDDRIIGFNNPTSYGGFGNTFSYKGLTLDVLFQYQYGNSSYLQSAQLLEASGDGANNQVKSQLQRWTTPGQLTSVPRPYDNFFEPGGANPANMSSRYIQKASYIRLKQVTLNYKLPVSLTSKIGVPGISVFVQGLNLATITNYRGEDPENTGNNLNAYPNPKTFAAGLTFDL</sequence>
<dbReference type="PROSITE" id="PS52016">
    <property type="entry name" value="TONB_DEPENDENT_REC_3"/>
    <property type="match status" value="1"/>
</dbReference>
<keyword evidence="2 7" id="KW-0813">Transport</keyword>
<evidence type="ECO:0000256" key="8">
    <source>
        <dbReference type="SAM" id="SignalP"/>
    </source>
</evidence>
<dbReference type="InterPro" id="IPR008969">
    <property type="entry name" value="CarboxyPept-like_regulatory"/>
</dbReference>
<dbReference type="InterPro" id="IPR023996">
    <property type="entry name" value="TonB-dep_OMP_SusC/RagA"/>
</dbReference>
<dbReference type="Gene3D" id="2.40.170.20">
    <property type="entry name" value="TonB-dependent receptor, beta-barrel domain"/>
    <property type="match status" value="1"/>
</dbReference>
<keyword evidence="4 7" id="KW-0812">Transmembrane</keyword>
<dbReference type="Gene3D" id="2.60.40.1120">
    <property type="entry name" value="Carboxypeptidase-like, regulatory domain"/>
    <property type="match status" value="1"/>
</dbReference>
<dbReference type="AlphaFoldDB" id="A0A318UMX0"/>
<dbReference type="InterPro" id="IPR039426">
    <property type="entry name" value="TonB-dep_rcpt-like"/>
</dbReference>
<reference evidence="10 11" key="1">
    <citation type="submission" date="2018-06" db="EMBL/GenBank/DDBJ databases">
        <title>Genomic Encyclopedia of Archaeal and Bacterial Type Strains, Phase II (KMG-II): from individual species to whole genera.</title>
        <authorList>
            <person name="Goeker M."/>
        </authorList>
    </citation>
    <scope>NUCLEOTIDE SEQUENCE [LARGE SCALE GENOMIC DNA]</scope>
    <source>
        <strain evidence="10 11">DSM 27372</strain>
    </source>
</reference>
<dbReference type="NCBIfam" id="TIGR04056">
    <property type="entry name" value="OMP_RagA_SusC"/>
    <property type="match status" value="1"/>
</dbReference>
<dbReference type="EMBL" id="QKLU01000001">
    <property type="protein sequence ID" value="PYF77333.1"/>
    <property type="molecule type" value="Genomic_DNA"/>
</dbReference>
<keyword evidence="11" id="KW-1185">Reference proteome</keyword>
<dbReference type="SUPFAM" id="SSF49464">
    <property type="entry name" value="Carboxypeptidase regulatory domain-like"/>
    <property type="match status" value="1"/>
</dbReference>
<dbReference type="Pfam" id="PF13715">
    <property type="entry name" value="CarbopepD_reg_2"/>
    <property type="match status" value="1"/>
</dbReference>
<gene>
    <name evidence="10" type="ORF">B0O44_101814</name>
</gene>
<dbReference type="InterPro" id="IPR037066">
    <property type="entry name" value="Plug_dom_sf"/>
</dbReference>
<feature type="chain" id="PRO_5016355398" evidence="8">
    <location>
        <begin position="23"/>
        <end position="1009"/>
    </location>
</feature>
<keyword evidence="8" id="KW-0732">Signal</keyword>
<dbReference type="NCBIfam" id="TIGR04057">
    <property type="entry name" value="SusC_RagA_signa"/>
    <property type="match status" value="1"/>
</dbReference>
<evidence type="ECO:0000313" key="10">
    <source>
        <dbReference type="EMBL" id="PYF77333.1"/>
    </source>
</evidence>
<evidence type="ECO:0000256" key="3">
    <source>
        <dbReference type="ARBA" id="ARBA00022452"/>
    </source>
</evidence>
<keyword evidence="6 7" id="KW-0998">Cell outer membrane</keyword>
<protein>
    <submittedName>
        <fullName evidence="10">TonB-linked SusC/RagA family outer membrane protein</fullName>
    </submittedName>
</protein>
<evidence type="ECO:0000256" key="2">
    <source>
        <dbReference type="ARBA" id="ARBA00022448"/>
    </source>
</evidence>
<comment type="similarity">
    <text evidence="7">Belongs to the TonB-dependent receptor family.</text>
</comment>
<accession>A0A318UMX0</accession>
<dbReference type="OrthoDB" id="9768177at2"/>
<feature type="signal peptide" evidence="8">
    <location>
        <begin position="1"/>
        <end position="22"/>
    </location>
</feature>
<comment type="caution">
    <text evidence="10">The sequence shown here is derived from an EMBL/GenBank/DDBJ whole genome shotgun (WGS) entry which is preliminary data.</text>
</comment>
<proteinExistence type="inferred from homology"/>
<evidence type="ECO:0000256" key="4">
    <source>
        <dbReference type="ARBA" id="ARBA00022692"/>
    </source>
</evidence>
<keyword evidence="3 7" id="KW-1134">Transmembrane beta strand</keyword>
<dbReference type="InterPro" id="IPR012910">
    <property type="entry name" value="Plug_dom"/>
</dbReference>
<evidence type="ECO:0000256" key="7">
    <source>
        <dbReference type="PROSITE-ProRule" id="PRU01360"/>
    </source>
</evidence>
<evidence type="ECO:0000256" key="6">
    <source>
        <dbReference type="ARBA" id="ARBA00023237"/>
    </source>
</evidence>
<evidence type="ECO:0000256" key="5">
    <source>
        <dbReference type="ARBA" id="ARBA00023136"/>
    </source>
</evidence>
<dbReference type="Pfam" id="PF07715">
    <property type="entry name" value="Plug"/>
    <property type="match status" value="1"/>
</dbReference>
<dbReference type="InterPro" id="IPR023997">
    <property type="entry name" value="TonB-dep_OMP_SusC/RagA_CS"/>
</dbReference>
<dbReference type="Gene3D" id="2.170.130.10">
    <property type="entry name" value="TonB-dependent receptor, plug domain"/>
    <property type="match status" value="1"/>
</dbReference>
<dbReference type="GO" id="GO:0009279">
    <property type="term" value="C:cell outer membrane"/>
    <property type="evidence" value="ECO:0007669"/>
    <property type="project" value="UniProtKB-SubCell"/>
</dbReference>
<dbReference type="Proteomes" id="UP000248198">
    <property type="component" value="Unassembled WGS sequence"/>
</dbReference>
<feature type="domain" description="TonB-dependent receptor plug" evidence="9">
    <location>
        <begin position="115"/>
        <end position="233"/>
    </location>
</feature>